<evidence type="ECO:0000313" key="3">
    <source>
        <dbReference type="Proteomes" id="UP000252797"/>
    </source>
</evidence>
<proteinExistence type="predicted"/>
<sequence length="155" mass="18420">MKGYQLIKLRERPEWKKQAAEWFASKWHLPYSVYEESIDEAISKVQPVPQWYIVLNEDEEIIAGAGIIDNDFHDRPDLTPNLCALFVEKEYRNQGIAQEILILARKDMKNMGIERLYLVTDHTDFYERYDWEFLAMVQDNEGIPVRMYQIDTAED</sequence>
<dbReference type="AlphaFoldDB" id="A0A367C9V7"/>
<dbReference type="PROSITE" id="PS51186">
    <property type="entry name" value="GNAT"/>
    <property type="match status" value="1"/>
</dbReference>
<gene>
    <name evidence="2" type="ORF">EA71_03075</name>
</gene>
<feature type="domain" description="N-acetyltransferase" evidence="1">
    <location>
        <begin position="7"/>
        <end position="152"/>
    </location>
</feature>
<organism evidence="2 3">
    <name type="scientific">Enterococcus durans</name>
    <dbReference type="NCBI Taxonomy" id="53345"/>
    <lineage>
        <taxon>Bacteria</taxon>
        <taxon>Bacillati</taxon>
        <taxon>Bacillota</taxon>
        <taxon>Bacilli</taxon>
        <taxon>Lactobacillales</taxon>
        <taxon>Enterococcaceae</taxon>
        <taxon>Enterococcus</taxon>
    </lineage>
</organism>
<dbReference type="EMBL" id="LEPB01000010">
    <property type="protein sequence ID" value="RCA09377.1"/>
    <property type="molecule type" value="Genomic_DNA"/>
</dbReference>
<dbReference type="RefSeq" id="WP_113846484.1">
    <property type="nucleotide sequence ID" value="NZ_CAXUDG010000007.1"/>
</dbReference>
<dbReference type="Pfam" id="PF00583">
    <property type="entry name" value="Acetyltransf_1"/>
    <property type="match status" value="1"/>
</dbReference>
<accession>A0A367C9V7</accession>
<dbReference type="InterPro" id="IPR016181">
    <property type="entry name" value="Acyl_CoA_acyltransferase"/>
</dbReference>
<name>A0A367C9V7_9ENTE</name>
<dbReference type="Proteomes" id="UP000252797">
    <property type="component" value="Unassembled WGS sequence"/>
</dbReference>
<evidence type="ECO:0000313" key="2">
    <source>
        <dbReference type="EMBL" id="RCA09377.1"/>
    </source>
</evidence>
<comment type="caution">
    <text evidence="2">The sequence shown here is derived from an EMBL/GenBank/DDBJ whole genome shotgun (WGS) entry which is preliminary data.</text>
</comment>
<dbReference type="Gene3D" id="3.40.630.30">
    <property type="match status" value="1"/>
</dbReference>
<dbReference type="SUPFAM" id="SSF55729">
    <property type="entry name" value="Acyl-CoA N-acyltransferases (Nat)"/>
    <property type="match status" value="1"/>
</dbReference>
<dbReference type="STRING" id="53345.LIU_02740"/>
<protein>
    <submittedName>
        <fullName evidence="2">GNAT family acetyltransferase</fullName>
    </submittedName>
</protein>
<evidence type="ECO:0000259" key="1">
    <source>
        <dbReference type="PROSITE" id="PS51186"/>
    </source>
</evidence>
<dbReference type="GO" id="GO:0016747">
    <property type="term" value="F:acyltransferase activity, transferring groups other than amino-acyl groups"/>
    <property type="evidence" value="ECO:0007669"/>
    <property type="project" value="InterPro"/>
</dbReference>
<dbReference type="InterPro" id="IPR000182">
    <property type="entry name" value="GNAT_dom"/>
</dbReference>
<keyword evidence="2" id="KW-0808">Transferase</keyword>
<dbReference type="CDD" id="cd04301">
    <property type="entry name" value="NAT_SF"/>
    <property type="match status" value="1"/>
</dbReference>
<reference evidence="2 3" key="1">
    <citation type="submission" date="2015-06" db="EMBL/GenBank/DDBJ databases">
        <title>The Genome Sequence of Enterococcus durans 4EA1.</title>
        <authorList>
            <consortium name="The Broad Institute Genomics Platform"/>
            <consortium name="The Broad Institute Genome Sequencing Center for Infectious Disease"/>
            <person name="Earl A.M."/>
            <person name="Van Tyne D."/>
            <person name="Lebreton F."/>
            <person name="Saavedra J.T."/>
            <person name="Gilmore M.S."/>
            <person name="Manson Mcguire A."/>
            <person name="Clock S."/>
            <person name="Crupain M."/>
            <person name="Rangan U."/>
            <person name="Young S."/>
            <person name="Abouelleil A."/>
            <person name="Cao P."/>
            <person name="Chapman S.B."/>
            <person name="Griggs A."/>
            <person name="Priest M."/>
            <person name="Shea T."/>
            <person name="Wortman J."/>
            <person name="Nusbaum C."/>
            <person name="Birren B."/>
        </authorList>
    </citation>
    <scope>NUCLEOTIDE SEQUENCE [LARGE SCALE GENOMIC DNA]</scope>
    <source>
        <strain evidence="2 3">4EA1</strain>
    </source>
</reference>